<protein>
    <recommendedName>
        <fullName evidence="3">PBS lyase</fullName>
    </recommendedName>
</protein>
<evidence type="ECO:0000313" key="1">
    <source>
        <dbReference type="EMBL" id="RAP03255.1"/>
    </source>
</evidence>
<dbReference type="InterPro" id="IPR004155">
    <property type="entry name" value="PBS_lyase_HEAT"/>
</dbReference>
<dbReference type="PANTHER" id="PTHR12697">
    <property type="entry name" value="PBS LYASE HEAT-LIKE PROTEIN"/>
    <property type="match status" value="1"/>
</dbReference>
<reference evidence="1 2" key="1">
    <citation type="submission" date="2017-05" db="EMBL/GenBank/DDBJ databases">
        <title>Host range expansion of the Methanosphaera genus to humans and monogastric animals involves recent and extensive reduction in genome content.</title>
        <authorList>
            <person name="Hoedt E.C."/>
            <person name="Volmer J.G."/>
            <person name="Parks D.H."/>
            <person name="Rosewarne C.P."/>
            <person name="Denman S.E."/>
            <person name="Mcsweeney C.S."/>
            <person name="O Cuiv P."/>
            <person name="Hugenholtz P."/>
            <person name="Tyson G.W."/>
            <person name="Morrison M."/>
        </authorList>
    </citation>
    <scope>NUCLEOTIDE SEQUENCE [LARGE SCALE GENOMIC DNA]</scope>
    <source>
        <strain evidence="1 2">PA5</strain>
    </source>
</reference>
<sequence length="189" mass="21197">MSAEDVRNAIKDLNDLDSFVKLEAENIIASNMPDEIDVLHEEIVKPYYHKDIKLEMVEILKGLKDPRSIEIFAELLHDQNKWVRRQSSSALADYGEEAIDTLLKLVDDENWRARGGAVWALGKIAKPETIDVFVKASKDERSFVRSGSVFGLGNIGGQKAIDTLKELVSTDDSGYVKANAMTFLDKLEK</sequence>
<dbReference type="Gene3D" id="1.25.10.10">
    <property type="entry name" value="Leucine-rich Repeat Variant"/>
    <property type="match status" value="1"/>
</dbReference>
<name>A0A328Q4R9_9EURY</name>
<dbReference type="GO" id="GO:0016491">
    <property type="term" value="F:oxidoreductase activity"/>
    <property type="evidence" value="ECO:0007669"/>
    <property type="project" value="TreeGrafter"/>
</dbReference>
<dbReference type="Proteomes" id="UP000248557">
    <property type="component" value="Unassembled WGS sequence"/>
</dbReference>
<dbReference type="EMBL" id="NGJK01000031">
    <property type="protein sequence ID" value="RAP03255.1"/>
    <property type="molecule type" value="Genomic_DNA"/>
</dbReference>
<dbReference type="AlphaFoldDB" id="A0A328Q4R9"/>
<dbReference type="Pfam" id="PF13646">
    <property type="entry name" value="HEAT_2"/>
    <property type="match status" value="1"/>
</dbReference>
<evidence type="ECO:0008006" key="3">
    <source>
        <dbReference type="Google" id="ProtNLM"/>
    </source>
</evidence>
<dbReference type="GeneID" id="3855861"/>
<evidence type="ECO:0000313" key="2">
    <source>
        <dbReference type="Proteomes" id="UP000248557"/>
    </source>
</evidence>
<organism evidence="1 2">
    <name type="scientific">Methanosphaera stadtmanae</name>
    <dbReference type="NCBI Taxonomy" id="2317"/>
    <lineage>
        <taxon>Archaea</taxon>
        <taxon>Methanobacteriati</taxon>
        <taxon>Methanobacteriota</taxon>
        <taxon>Methanomada group</taxon>
        <taxon>Methanobacteria</taxon>
        <taxon>Methanobacteriales</taxon>
        <taxon>Methanobacteriaceae</taxon>
        <taxon>Methanosphaera</taxon>
    </lineage>
</organism>
<gene>
    <name evidence="1" type="ORF">CA615_03265</name>
</gene>
<accession>A0A328Q4R9</accession>
<dbReference type="RefSeq" id="WP_011406271.1">
    <property type="nucleotide sequence ID" value="NZ_CAUHHK010000003.1"/>
</dbReference>
<dbReference type="SUPFAM" id="SSF48371">
    <property type="entry name" value="ARM repeat"/>
    <property type="match status" value="1"/>
</dbReference>
<dbReference type="InterPro" id="IPR016024">
    <property type="entry name" value="ARM-type_fold"/>
</dbReference>
<dbReference type="SMART" id="SM00567">
    <property type="entry name" value="EZ_HEAT"/>
    <property type="match status" value="4"/>
</dbReference>
<dbReference type="PANTHER" id="PTHR12697:SF5">
    <property type="entry name" value="DEOXYHYPUSINE HYDROXYLASE"/>
    <property type="match status" value="1"/>
</dbReference>
<dbReference type="OMA" id="DENWRAR"/>
<comment type="caution">
    <text evidence="1">The sequence shown here is derived from an EMBL/GenBank/DDBJ whole genome shotgun (WGS) entry which is preliminary data.</text>
</comment>
<dbReference type="InterPro" id="IPR011989">
    <property type="entry name" value="ARM-like"/>
</dbReference>
<proteinExistence type="predicted"/>